<feature type="transmembrane region" description="Helical" evidence="7">
    <location>
        <begin position="91"/>
        <end position="110"/>
    </location>
</feature>
<sequence length="552" mass="59397">MATVSGQVSHAPMTADEKRVIFASSLGTVFEWYDFYLAGSLAVFISKSFFSGVNPTAGFIFTLLGFAAGFAVRPFGALVFGRLGDLVGRKYTFLITIVIMGLSTCVVGFLPGYASIGIAAPIIFIAMRLLQGLALGGEYGGAATYVAEHAPANRRGFYTSWIQTTATLGLFLSLLVILGVRTAMGEDAFGAWGWRIPFIASLILLGVSVWIRLQLNESPAFMRIKAEGKTSKAPLTEAFGQWKNLKIVLLALFGLTAGQAVVWYTGQFYALFFMTQTLKVDGTSANILIALALLIGTPFFVFFGSLSDRIGRKPIIMAGCLIAALTYFPLFKALTHYANPALEAAQQRSPIVVIADPNECSFQFNPVGTSKFTSSCDIVKSALSKAGLNYQNVAAPPGSVAQIKVGDVVINSFDGKAANAKDLGKAFEAKLSSTLKADGYPPKADPAQINWPMTVVILTILVIYVTMVYGPIAAMLVEMFPTRIRYTSMSLPYHIGNGWFGGFLPATAFAIVAANGNLYSGLWYPIVIAMMTFVIGVLFVRETKDSNIYAQD</sequence>
<dbReference type="InterPro" id="IPR036259">
    <property type="entry name" value="MFS_trans_sf"/>
</dbReference>
<dbReference type="PANTHER" id="PTHR43045:SF7">
    <property type="entry name" value="MAJOR FACILITATOR SUPERFAMILY TRANSPORTER"/>
    <property type="match status" value="1"/>
</dbReference>
<dbReference type="Pfam" id="PF00083">
    <property type="entry name" value="Sugar_tr"/>
    <property type="match status" value="2"/>
</dbReference>
<comment type="subcellular location">
    <subcellularLocation>
        <location evidence="1">Cell membrane</location>
        <topology evidence="1">Multi-pass membrane protein</topology>
    </subcellularLocation>
</comment>
<feature type="transmembrane region" description="Helical" evidence="7">
    <location>
        <begin position="20"/>
        <end position="45"/>
    </location>
</feature>
<dbReference type="Proteomes" id="UP000295509">
    <property type="component" value="Unassembled WGS sequence"/>
</dbReference>
<dbReference type="InterPro" id="IPR005828">
    <property type="entry name" value="MFS_sugar_transport-like"/>
</dbReference>
<keyword evidence="6 7" id="KW-0472">Membrane</keyword>
<dbReference type="EMBL" id="SORE01000003">
    <property type="protein sequence ID" value="TDY53308.1"/>
    <property type="molecule type" value="Genomic_DNA"/>
</dbReference>
<organism evidence="9 10">
    <name type="scientific">Paraburkholderia rhizosphaerae</name>
    <dbReference type="NCBI Taxonomy" id="480658"/>
    <lineage>
        <taxon>Bacteria</taxon>
        <taxon>Pseudomonadati</taxon>
        <taxon>Pseudomonadota</taxon>
        <taxon>Betaproteobacteria</taxon>
        <taxon>Burkholderiales</taxon>
        <taxon>Burkholderiaceae</taxon>
        <taxon>Paraburkholderia</taxon>
    </lineage>
</organism>
<feature type="transmembrane region" description="Helical" evidence="7">
    <location>
        <begin position="315"/>
        <end position="334"/>
    </location>
</feature>
<protein>
    <submittedName>
        <fullName evidence="9">Sugar transport protein</fullName>
    </submittedName>
</protein>
<evidence type="ECO:0000256" key="3">
    <source>
        <dbReference type="ARBA" id="ARBA00022475"/>
    </source>
</evidence>
<dbReference type="GO" id="GO:0022857">
    <property type="term" value="F:transmembrane transporter activity"/>
    <property type="evidence" value="ECO:0007669"/>
    <property type="project" value="InterPro"/>
</dbReference>
<feature type="transmembrane region" description="Helical" evidence="7">
    <location>
        <begin position="522"/>
        <end position="540"/>
    </location>
</feature>
<dbReference type="InterPro" id="IPR005829">
    <property type="entry name" value="Sugar_transporter_CS"/>
</dbReference>
<evidence type="ECO:0000256" key="4">
    <source>
        <dbReference type="ARBA" id="ARBA00022692"/>
    </source>
</evidence>
<comment type="caution">
    <text evidence="9">The sequence shown here is derived from an EMBL/GenBank/DDBJ whole genome shotgun (WGS) entry which is preliminary data.</text>
</comment>
<dbReference type="InterPro" id="IPR020846">
    <property type="entry name" value="MFS_dom"/>
</dbReference>
<dbReference type="PROSITE" id="PS00217">
    <property type="entry name" value="SUGAR_TRANSPORT_2"/>
    <property type="match status" value="1"/>
</dbReference>
<name>A0A4R8LYG5_9BURK</name>
<evidence type="ECO:0000313" key="9">
    <source>
        <dbReference type="EMBL" id="TDY53308.1"/>
    </source>
</evidence>
<dbReference type="GO" id="GO:0005886">
    <property type="term" value="C:plasma membrane"/>
    <property type="evidence" value="ECO:0007669"/>
    <property type="project" value="UniProtKB-SubCell"/>
</dbReference>
<feature type="transmembrane region" description="Helical" evidence="7">
    <location>
        <begin position="157"/>
        <end position="180"/>
    </location>
</feature>
<evidence type="ECO:0000256" key="5">
    <source>
        <dbReference type="ARBA" id="ARBA00022989"/>
    </source>
</evidence>
<reference evidence="9 10" key="1">
    <citation type="submission" date="2019-03" db="EMBL/GenBank/DDBJ databases">
        <title>Genomic Encyclopedia of Type Strains, Phase III (KMG-III): the genomes of soil and plant-associated and newly described type strains.</title>
        <authorList>
            <person name="Whitman W."/>
        </authorList>
    </citation>
    <scope>NUCLEOTIDE SEQUENCE [LARGE SCALE GENOMIC DNA]</scope>
    <source>
        <strain evidence="9 10">LMG 29544</strain>
    </source>
</reference>
<dbReference type="CDD" id="cd17369">
    <property type="entry name" value="MFS_ShiA_like"/>
    <property type="match status" value="1"/>
</dbReference>
<feature type="transmembrane region" description="Helical" evidence="7">
    <location>
        <begin position="116"/>
        <end position="136"/>
    </location>
</feature>
<keyword evidence="4 7" id="KW-0812">Transmembrane</keyword>
<keyword evidence="2" id="KW-0813">Transport</keyword>
<dbReference type="AlphaFoldDB" id="A0A4R8LYG5"/>
<accession>A0A4R8LYG5</accession>
<evidence type="ECO:0000313" key="10">
    <source>
        <dbReference type="Proteomes" id="UP000295509"/>
    </source>
</evidence>
<keyword evidence="5 7" id="KW-1133">Transmembrane helix</keyword>
<proteinExistence type="predicted"/>
<evidence type="ECO:0000256" key="2">
    <source>
        <dbReference type="ARBA" id="ARBA00022448"/>
    </source>
</evidence>
<feature type="transmembrane region" description="Helical" evidence="7">
    <location>
        <begin position="451"/>
        <end position="477"/>
    </location>
</feature>
<dbReference type="PANTHER" id="PTHR43045">
    <property type="entry name" value="SHIKIMATE TRANSPORTER"/>
    <property type="match status" value="1"/>
</dbReference>
<dbReference type="Gene3D" id="1.20.1250.20">
    <property type="entry name" value="MFS general substrate transporter like domains"/>
    <property type="match status" value="2"/>
</dbReference>
<feature type="transmembrane region" description="Helical" evidence="7">
    <location>
        <begin position="285"/>
        <end position="303"/>
    </location>
</feature>
<feature type="transmembrane region" description="Helical" evidence="7">
    <location>
        <begin position="192"/>
        <end position="213"/>
    </location>
</feature>
<evidence type="ECO:0000259" key="8">
    <source>
        <dbReference type="PROSITE" id="PS50850"/>
    </source>
</evidence>
<dbReference type="SUPFAM" id="SSF103473">
    <property type="entry name" value="MFS general substrate transporter"/>
    <property type="match status" value="1"/>
</dbReference>
<feature type="transmembrane region" description="Helical" evidence="7">
    <location>
        <begin position="57"/>
        <end position="79"/>
    </location>
</feature>
<dbReference type="OrthoDB" id="6766492at2"/>
<gene>
    <name evidence="9" type="ORF">BX592_103118</name>
</gene>
<evidence type="ECO:0000256" key="6">
    <source>
        <dbReference type="ARBA" id="ARBA00023136"/>
    </source>
</evidence>
<feature type="transmembrane region" description="Helical" evidence="7">
    <location>
        <begin position="498"/>
        <end position="516"/>
    </location>
</feature>
<feature type="domain" description="Major facilitator superfamily (MFS) profile" evidence="8">
    <location>
        <begin position="20"/>
        <end position="544"/>
    </location>
</feature>
<feature type="transmembrane region" description="Helical" evidence="7">
    <location>
        <begin position="247"/>
        <end position="265"/>
    </location>
</feature>
<dbReference type="RefSeq" id="WP_134190491.1">
    <property type="nucleotide sequence ID" value="NZ_JBHLUW010000013.1"/>
</dbReference>
<keyword evidence="9" id="KW-0762">Sugar transport</keyword>
<dbReference type="PROSITE" id="PS50850">
    <property type="entry name" value="MFS"/>
    <property type="match status" value="1"/>
</dbReference>
<keyword evidence="10" id="KW-1185">Reference proteome</keyword>
<keyword evidence="3" id="KW-1003">Cell membrane</keyword>
<evidence type="ECO:0000256" key="7">
    <source>
        <dbReference type="SAM" id="Phobius"/>
    </source>
</evidence>
<evidence type="ECO:0000256" key="1">
    <source>
        <dbReference type="ARBA" id="ARBA00004651"/>
    </source>
</evidence>